<name>A0A8H7CBA4_AGABI</name>
<dbReference type="EMBL" id="JABXXO010000009">
    <property type="protein sequence ID" value="KAF7770668.1"/>
    <property type="molecule type" value="Genomic_DNA"/>
</dbReference>
<reference evidence="1 2" key="1">
    <citation type="journal article" name="Sci. Rep.">
        <title>Telomere-to-telomere assembled and centromere annotated genomes of the two main subspecies of the button mushroom Agaricus bisporus reveal especially polymorphic chromosome ends.</title>
        <authorList>
            <person name="Sonnenberg A.S.M."/>
            <person name="Sedaghat-Telgerd N."/>
            <person name="Lavrijssen B."/>
            <person name="Ohm R.A."/>
            <person name="Hendrickx P.M."/>
            <person name="Scholtmeijer K."/>
            <person name="Baars J.J.P."/>
            <person name="van Peer A."/>
        </authorList>
    </citation>
    <scope>NUCLEOTIDE SEQUENCE [LARGE SCALE GENOMIC DNA]</scope>
    <source>
        <strain evidence="1 2">H119_p4</strain>
    </source>
</reference>
<gene>
    <name evidence="1" type="ORF">Agabi119p4_6642</name>
</gene>
<accession>A0A8H7CBA4</accession>
<sequence length="617" mass="68990">MQTDLNNIGLLGEGLSAVAVMLVETMKEHPELLNFSRFTLECISLWGFRNERYNLHNFSRSSDVVSGSSHLSTPVVSQYGPDEYERTSYYHGVTGDGDDPELVYRSDYSTTPFPKPSLIWGHTAVRSLRGVFDTPLNSVWDTVGPQIRDLIKARRIHWSSIDPARFFTHGPIGEEEKGTLGPVVIWVGVIPGSTSPDTAHDVSQEILALLLKNGVEDVVVEWREAVLQRLAGPPLMRHVVRSNDTHYVRRFLTALLGVPIAAEEMEDVQGTLTLWFHENKDKDGNPSDKVYGVSNCHVLRKNTTVDYEHRRGATMNYVRVCGSRRFQRGLDEIAEAIARHAVVADLKAREIVGLEAKERHDTDDARQLRANRRQLDEEKKAITQLESFHDEVCKNWSHVNLHRNIGYVQYTAGITTDVEGGTQYTSDWGAFLAAEAKVKPEFEGNVIDLGSKYSVVELTRMFCARLDGPMTFKYPGSSKLQIVGCATKEDLANPVEFDRNGQRCLIVGKDGNSTDLTAGCYAGLASFIINEVGVESVELGIYNTNHKTTEVFSDKGDSGSLVWHSKGDKAHMVGQLHSGSNKGGLSSNHVTYCTPGWFLLEQIRKRFKYADFYKTTW</sequence>
<proteinExistence type="predicted"/>
<dbReference type="Proteomes" id="UP000629468">
    <property type="component" value="Unassembled WGS sequence"/>
</dbReference>
<organism evidence="1 2">
    <name type="scientific">Agaricus bisporus var. burnettii</name>
    <dbReference type="NCBI Taxonomy" id="192524"/>
    <lineage>
        <taxon>Eukaryota</taxon>
        <taxon>Fungi</taxon>
        <taxon>Dikarya</taxon>
        <taxon>Basidiomycota</taxon>
        <taxon>Agaricomycotina</taxon>
        <taxon>Agaricomycetes</taxon>
        <taxon>Agaricomycetidae</taxon>
        <taxon>Agaricales</taxon>
        <taxon>Agaricineae</taxon>
        <taxon>Agaricaceae</taxon>
        <taxon>Agaricus</taxon>
    </lineage>
</organism>
<evidence type="ECO:0000313" key="1">
    <source>
        <dbReference type="EMBL" id="KAF7770668.1"/>
    </source>
</evidence>
<protein>
    <submittedName>
        <fullName evidence="1">Uncharacterized protein</fullName>
    </submittedName>
</protein>
<dbReference type="AlphaFoldDB" id="A0A8H7CBA4"/>
<evidence type="ECO:0000313" key="2">
    <source>
        <dbReference type="Proteomes" id="UP000629468"/>
    </source>
</evidence>
<comment type="caution">
    <text evidence="1">The sequence shown here is derived from an EMBL/GenBank/DDBJ whole genome shotgun (WGS) entry which is preliminary data.</text>
</comment>